<evidence type="ECO:0000313" key="3">
    <source>
        <dbReference type="EMBL" id="PHT49656.1"/>
    </source>
</evidence>
<dbReference type="Pfam" id="PF14476">
    <property type="entry name" value="Chloroplast_duf"/>
    <property type="match status" value="2"/>
</dbReference>
<dbReference type="Proteomes" id="UP000224567">
    <property type="component" value="Unassembled WGS sequence"/>
</dbReference>
<keyword evidence="2" id="KW-1133">Transmembrane helix</keyword>
<reference evidence="3 4" key="1">
    <citation type="journal article" date="2017" name="Genome Biol.">
        <title>New reference genome sequences of hot pepper reveal the massive evolution of plant disease-resistance genes by retroduplication.</title>
        <authorList>
            <person name="Kim S."/>
            <person name="Park J."/>
            <person name="Yeom S.I."/>
            <person name="Kim Y.M."/>
            <person name="Seo E."/>
            <person name="Kim K.T."/>
            <person name="Kim M.S."/>
            <person name="Lee J.M."/>
            <person name="Cheong K."/>
            <person name="Shin H.S."/>
            <person name="Kim S.B."/>
            <person name="Han K."/>
            <person name="Lee J."/>
            <person name="Park M."/>
            <person name="Lee H.A."/>
            <person name="Lee H.Y."/>
            <person name="Lee Y."/>
            <person name="Oh S."/>
            <person name="Lee J.H."/>
            <person name="Choi E."/>
            <person name="Choi E."/>
            <person name="Lee S.E."/>
            <person name="Jeon J."/>
            <person name="Kim H."/>
            <person name="Choi G."/>
            <person name="Song H."/>
            <person name="Lee J."/>
            <person name="Lee S.C."/>
            <person name="Kwon J.K."/>
            <person name="Lee H.Y."/>
            <person name="Koo N."/>
            <person name="Hong Y."/>
            <person name="Kim R.W."/>
            <person name="Kang W.H."/>
            <person name="Huh J.H."/>
            <person name="Kang B.C."/>
            <person name="Yang T.J."/>
            <person name="Lee Y.H."/>
            <person name="Bennetzen J.L."/>
            <person name="Choi D."/>
        </authorList>
    </citation>
    <scope>NUCLEOTIDE SEQUENCE [LARGE SCALE GENOMIC DNA]</scope>
    <source>
        <strain evidence="4">cv. PBC81</strain>
    </source>
</reference>
<accession>A0A2G2WWL4</accession>
<feature type="coiled-coil region" evidence="1">
    <location>
        <begin position="246"/>
        <end position="306"/>
    </location>
</feature>
<feature type="transmembrane region" description="Helical" evidence="2">
    <location>
        <begin position="321"/>
        <end position="340"/>
    </location>
</feature>
<dbReference type="PANTHER" id="PTHR33358">
    <property type="entry name" value="F-BOX PROTEIN WITH A DOMAIN PROTEIN"/>
    <property type="match status" value="1"/>
</dbReference>
<evidence type="ECO:0008006" key="5">
    <source>
        <dbReference type="Google" id="ProtNLM"/>
    </source>
</evidence>
<evidence type="ECO:0000256" key="1">
    <source>
        <dbReference type="SAM" id="Coils"/>
    </source>
</evidence>
<feature type="transmembrane region" description="Helical" evidence="2">
    <location>
        <begin position="60"/>
        <end position="83"/>
    </location>
</feature>
<evidence type="ECO:0000256" key="2">
    <source>
        <dbReference type="SAM" id="Phobius"/>
    </source>
</evidence>
<dbReference type="PANTHER" id="PTHR33358:SF10">
    <property type="match status" value="1"/>
</dbReference>
<dbReference type="InterPro" id="IPR027949">
    <property type="entry name" value="Chloroplast_duf"/>
</dbReference>
<organism evidence="3 4">
    <name type="scientific">Capsicum baccatum</name>
    <name type="common">Peruvian pepper</name>
    <dbReference type="NCBI Taxonomy" id="33114"/>
    <lineage>
        <taxon>Eukaryota</taxon>
        <taxon>Viridiplantae</taxon>
        <taxon>Streptophyta</taxon>
        <taxon>Embryophyta</taxon>
        <taxon>Tracheophyta</taxon>
        <taxon>Spermatophyta</taxon>
        <taxon>Magnoliopsida</taxon>
        <taxon>eudicotyledons</taxon>
        <taxon>Gunneridae</taxon>
        <taxon>Pentapetalae</taxon>
        <taxon>asterids</taxon>
        <taxon>lamiids</taxon>
        <taxon>Solanales</taxon>
        <taxon>Solanaceae</taxon>
        <taxon>Solanoideae</taxon>
        <taxon>Capsiceae</taxon>
        <taxon>Capsicum</taxon>
    </lineage>
</organism>
<feature type="transmembrane region" description="Helical" evidence="2">
    <location>
        <begin position="89"/>
        <end position="110"/>
    </location>
</feature>
<name>A0A2G2WWL4_CAPBA</name>
<comment type="caution">
    <text evidence="3">The sequence shown here is derived from an EMBL/GenBank/DDBJ whole genome shotgun (WGS) entry which is preliminary data.</text>
</comment>
<sequence length="447" mass="50634">MSTLQSSNRIEPRLIIPSTKHDTSDNNPDTIIIAKLYTIREAIADRVEMHKNICEQRCQWNTMLLTSINCITLAAATITAIAITSTSPIFGLKLCSTLMYFAVTCMLVLLNQLQPSQLAEEQRNASRLFRNLLNRIDTTLSIGQPVSNSGVKMAMLSVLALDKAYPLPIIGTMLDKFPYIIEPAVWWPQQQRQTNSKIVLYDNRDGWNGELEEEMRQTKSKIVNENRGDCNGWNGKLDEEMRRTKSKIVNENRDDCNGRNEELKEEIRQTKSKIVNENRNDCNGWNRKLEEDMREVAKILEKKDQEEYIRLATKALNLNKFLAVLGPVLTGLATIGSALVGSSRSWAAMIGVVPGALACIVNTIQHGGQVGMVFEMYRSNAGFFKYMKESTESNLMEKDVNKRENGEVFEMKLALNLGRSLRELRELANSYSSCKIEELDEFASKLF</sequence>
<dbReference type="AlphaFoldDB" id="A0A2G2WWL4"/>
<feature type="transmembrane region" description="Helical" evidence="2">
    <location>
        <begin position="346"/>
        <end position="364"/>
    </location>
</feature>
<keyword evidence="1" id="KW-0175">Coiled coil</keyword>
<keyword evidence="2" id="KW-0812">Transmembrane</keyword>
<keyword evidence="2" id="KW-0472">Membrane</keyword>
<reference evidence="4" key="2">
    <citation type="journal article" date="2017" name="J. Anim. Genet.">
        <title>Multiple reference genome sequences of hot pepper reveal the massive evolution of plant disease resistance genes by retroduplication.</title>
        <authorList>
            <person name="Kim S."/>
            <person name="Park J."/>
            <person name="Yeom S.-I."/>
            <person name="Kim Y.-M."/>
            <person name="Seo E."/>
            <person name="Kim K.-T."/>
            <person name="Kim M.-S."/>
            <person name="Lee J.M."/>
            <person name="Cheong K."/>
            <person name="Shin H.-S."/>
            <person name="Kim S.-B."/>
            <person name="Han K."/>
            <person name="Lee J."/>
            <person name="Park M."/>
            <person name="Lee H.-A."/>
            <person name="Lee H.-Y."/>
            <person name="Lee Y."/>
            <person name="Oh S."/>
            <person name="Lee J.H."/>
            <person name="Choi E."/>
            <person name="Choi E."/>
            <person name="Lee S.E."/>
            <person name="Jeon J."/>
            <person name="Kim H."/>
            <person name="Choi G."/>
            <person name="Song H."/>
            <person name="Lee J."/>
            <person name="Lee S.-C."/>
            <person name="Kwon J.-K."/>
            <person name="Lee H.-Y."/>
            <person name="Koo N."/>
            <person name="Hong Y."/>
            <person name="Kim R.W."/>
            <person name="Kang W.-H."/>
            <person name="Huh J.H."/>
            <person name="Kang B.-C."/>
            <person name="Yang T.-J."/>
            <person name="Lee Y.-H."/>
            <person name="Bennetzen J.L."/>
            <person name="Choi D."/>
        </authorList>
    </citation>
    <scope>NUCLEOTIDE SEQUENCE [LARGE SCALE GENOMIC DNA]</scope>
    <source>
        <strain evidence="4">cv. PBC81</strain>
    </source>
</reference>
<keyword evidence="4" id="KW-1185">Reference proteome</keyword>
<gene>
    <name evidence="3" type="ORF">CQW23_09403</name>
</gene>
<protein>
    <recommendedName>
        <fullName evidence="5">F-box protein</fullName>
    </recommendedName>
</protein>
<evidence type="ECO:0000313" key="4">
    <source>
        <dbReference type="Proteomes" id="UP000224567"/>
    </source>
</evidence>
<dbReference type="EMBL" id="MLFT02000004">
    <property type="protein sequence ID" value="PHT49656.1"/>
    <property type="molecule type" value="Genomic_DNA"/>
</dbReference>
<proteinExistence type="predicted"/>
<dbReference type="OrthoDB" id="1897643at2759"/>
<dbReference type="STRING" id="33114.A0A2G2WWL4"/>